<dbReference type="InterPro" id="IPR036291">
    <property type="entry name" value="NAD(P)-bd_dom_sf"/>
</dbReference>
<dbReference type="InterPro" id="IPR020630">
    <property type="entry name" value="THF_DH/CycHdrlase_cat_dom"/>
</dbReference>
<name>A0AA48M001_9ZZZZ</name>
<dbReference type="PRINTS" id="PR00085">
    <property type="entry name" value="THFDHDRGNASE"/>
</dbReference>
<evidence type="ECO:0000313" key="9">
    <source>
        <dbReference type="EMBL" id="CAJ0850193.1"/>
    </source>
</evidence>
<dbReference type="HAMAP" id="MF_01576">
    <property type="entry name" value="THF_DHG_CYH"/>
    <property type="match status" value="1"/>
</dbReference>
<comment type="pathway">
    <text evidence="1">One-carbon metabolism; tetrahydrofolate interconversion.</text>
</comment>
<protein>
    <submittedName>
        <fullName evidence="9">Methylenetetrahydrofolate dehydrogenase (NADP+) / methenyltetrahydrofolate cyclohydrolase</fullName>
        <ecNumber evidence="9">1.5.1.5</ecNumber>
        <ecNumber evidence="9">3.5.4.9</ecNumber>
    </submittedName>
</protein>
<proteinExistence type="inferred from homology"/>
<reference evidence="9" key="1">
    <citation type="submission" date="2023-07" db="EMBL/GenBank/DDBJ databases">
        <authorList>
            <person name="Pelsma A.J. K."/>
        </authorList>
    </citation>
    <scope>NUCLEOTIDE SEQUENCE</scope>
</reference>
<keyword evidence="6" id="KW-0511">Multifunctional enzyme</keyword>
<dbReference type="Gene3D" id="3.40.50.10860">
    <property type="entry name" value="Leucine Dehydrogenase, chain A, domain 1"/>
    <property type="match status" value="1"/>
</dbReference>
<dbReference type="GO" id="GO:0035999">
    <property type="term" value="P:tetrahydrofolate interconversion"/>
    <property type="evidence" value="ECO:0007669"/>
    <property type="project" value="TreeGrafter"/>
</dbReference>
<dbReference type="SUPFAM" id="SSF51735">
    <property type="entry name" value="NAD(P)-binding Rossmann-fold domains"/>
    <property type="match status" value="1"/>
</dbReference>
<feature type="domain" description="Tetrahydrofolate dehydrogenase/cyclohydrolase NAD(P)-binding" evidence="8">
    <location>
        <begin position="140"/>
        <end position="279"/>
    </location>
</feature>
<dbReference type="EMBL" id="OY288114">
    <property type="protein sequence ID" value="CAJ0850193.1"/>
    <property type="molecule type" value="Genomic_DNA"/>
</dbReference>
<dbReference type="Gene3D" id="3.40.50.720">
    <property type="entry name" value="NAD(P)-binding Rossmann-like Domain"/>
    <property type="match status" value="1"/>
</dbReference>
<evidence type="ECO:0000256" key="5">
    <source>
        <dbReference type="ARBA" id="ARBA00023002"/>
    </source>
</evidence>
<keyword evidence="4" id="KW-0521">NADP</keyword>
<dbReference type="Pfam" id="PF02882">
    <property type="entry name" value="THF_DHG_CYH_C"/>
    <property type="match status" value="1"/>
</dbReference>
<gene>
    <name evidence="9" type="primary">folD</name>
    <name evidence="9" type="ORF">AMST5_00234</name>
</gene>
<accession>A0AA48M001</accession>
<dbReference type="InterPro" id="IPR000672">
    <property type="entry name" value="THF_DH/CycHdrlase"/>
</dbReference>
<dbReference type="PANTHER" id="PTHR48099">
    <property type="entry name" value="C-1-TETRAHYDROFOLATE SYNTHASE, CYTOPLASMIC-RELATED"/>
    <property type="match status" value="1"/>
</dbReference>
<dbReference type="CDD" id="cd01080">
    <property type="entry name" value="NAD_bind_m-THF_DH_Cyclohyd"/>
    <property type="match status" value="1"/>
</dbReference>
<dbReference type="GO" id="GO:0004477">
    <property type="term" value="F:methenyltetrahydrofolate cyclohydrolase activity"/>
    <property type="evidence" value="ECO:0007669"/>
    <property type="project" value="UniProtKB-EC"/>
</dbReference>
<evidence type="ECO:0000256" key="4">
    <source>
        <dbReference type="ARBA" id="ARBA00022857"/>
    </source>
</evidence>
<dbReference type="PANTHER" id="PTHR48099:SF5">
    <property type="entry name" value="C-1-TETRAHYDROFOLATE SYNTHASE, CYTOPLASMIC"/>
    <property type="match status" value="1"/>
</dbReference>
<dbReference type="AlphaFoldDB" id="A0AA48M001"/>
<dbReference type="GO" id="GO:0005829">
    <property type="term" value="C:cytosol"/>
    <property type="evidence" value="ECO:0007669"/>
    <property type="project" value="TreeGrafter"/>
</dbReference>
<evidence type="ECO:0000256" key="3">
    <source>
        <dbReference type="ARBA" id="ARBA00022801"/>
    </source>
</evidence>
<keyword evidence="5 9" id="KW-0560">Oxidoreductase</keyword>
<organism evidence="9">
    <name type="scientific">freshwater sediment metagenome</name>
    <dbReference type="NCBI Taxonomy" id="556182"/>
    <lineage>
        <taxon>unclassified sequences</taxon>
        <taxon>metagenomes</taxon>
        <taxon>ecological metagenomes</taxon>
    </lineage>
</organism>
<dbReference type="SUPFAM" id="SSF53223">
    <property type="entry name" value="Aminoacid dehydrogenase-like, N-terminal domain"/>
    <property type="match status" value="1"/>
</dbReference>
<dbReference type="EC" id="1.5.1.5" evidence="9"/>
<dbReference type="Pfam" id="PF00763">
    <property type="entry name" value="THF_DHG_CYH"/>
    <property type="match status" value="1"/>
</dbReference>
<dbReference type="EC" id="3.5.4.9" evidence="9"/>
<evidence type="ECO:0000259" key="8">
    <source>
        <dbReference type="Pfam" id="PF02882"/>
    </source>
</evidence>
<keyword evidence="3 9" id="KW-0378">Hydrolase</keyword>
<evidence type="ECO:0000259" key="7">
    <source>
        <dbReference type="Pfam" id="PF00763"/>
    </source>
</evidence>
<evidence type="ECO:0000256" key="2">
    <source>
        <dbReference type="ARBA" id="ARBA00022563"/>
    </source>
</evidence>
<evidence type="ECO:0000256" key="1">
    <source>
        <dbReference type="ARBA" id="ARBA00004777"/>
    </source>
</evidence>
<keyword evidence="2" id="KW-0554">One-carbon metabolism</keyword>
<dbReference type="InterPro" id="IPR020631">
    <property type="entry name" value="THF_DH/CycHdrlase_NAD-bd_dom"/>
</dbReference>
<dbReference type="GO" id="GO:0004488">
    <property type="term" value="F:methylenetetrahydrofolate dehydrogenase (NADP+) activity"/>
    <property type="evidence" value="ECO:0007669"/>
    <property type="project" value="UniProtKB-EC"/>
</dbReference>
<dbReference type="InterPro" id="IPR046346">
    <property type="entry name" value="Aminoacid_DH-like_N_sf"/>
</dbReference>
<feature type="domain" description="Tetrahydrofolate dehydrogenase/cyclohydrolase catalytic" evidence="7">
    <location>
        <begin position="6"/>
        <end position="118"/>
    </location>
</feature>
<sequence length="290" mass="30531">MKFFNSKEIVATRKAALIETIQAGKARGFCPRLAAVVCSADPAAASYVSVKRKHTEEVGAGFEAVDLSSVGSLAEIRNRISLLCERPDIHGVILVMSSNPEFDETALTNLIPASKDVDGLSAANLGALVQSGPHQKFIAPATPRACIVLAESQTALKGKHAVVIGRGRTVGKPLANMLINAGATVTVCHSGTRDLAQISRSADVVFVATGRSRGFGREYFRDGQVIIDAGIGFIDGKLSGDVDTQPLEPLDVRVTPVPGGVGPLTSVLILENLQQLVETATQRNEASPRL</sequence>
<evidence type="ECO:0000256" key="6">
    <source>
        <dbReference type="ARBA" id="ARBA00023268"/>
    </source>
</evidence>